<dbReference type="Gene3D" id="3.30.40.10">
    <property type="entry name" value="Zinc/RING finger domain, C3HC4 (zinc finger)"/>
    <property type="match status" value="1"/>
</dbReference>
<proteinExistence type="predicted"/>
<keyword evidence="6" id="KW-1185">Reference proteome</keyword>
<keyword evidence="1" id="KW-0862">Zinc</keyword>
<evidence type="ECO:0000256" key="1">
    <source>
        <dbReference type="PROSITE-ProRule" id="PRU00175"/>
    </source>
</evidence>
<sequence length="346" mass="38590">MLASNISDVINAAVNSPSPALACSSSVPCSICLDLVIDDGDRSIAKLHCGHKFHLDCIGSAFNTKGAMQCPNCRKVESGRWLFADGSAHTISESGARDWMPHESAHDLSYSRWPIGLRWHPFGGFMVHSSFDFRETESALNTFAHFLGNYAMIAQHTATPSSARSYVSHFRPNEHVAGSNFHHPLNSHPAPRNNVHSTYIQHPSWGWNCHFLPYNADRDFIEHGNLTPVNPVTLRSTHARAQPVYYTQRLVSRTRESSGANSQSRERNPIHHAAYHHEQPSEVTNMPLSTYGFRRFGGALALPMILPAVPRQPHNHGVHGSYSSETERDESSYIPVIHGSFHHHRS</sequence>
<dbReference type="Proteomes" id="UP000215914">
    <property type="component" value="Chromosome 4"/>
</dbReference>
<dbReference type="EMBL" id="CM007893">
    <property type="protein sequence ID" value="OTG29053.1"/>
    <property type="molecule type" value="Genomic_DNA"/>
</dbReference>
<evidence type="ECO:0000313" key="5">
    <source>
        <dbReference type="EMBL" id="OTG29053.1"/>
    </source>
</evidence>
<dbReference type="GO" id="GO:0004842">
    <property type="term" value="F:ubiquitin-protein transferase activity"/>
    <property type="evidence" value="ECO:0000318"/>
    <property type="project" value="GO_Central"/>
</dbReference>
<accession>A0A251V1B5</accession>
<feature type="domain" description="RING-type" evidence="3">
    <location>
        <begin position="29"/>
        <end position="74"/>
    </location>
</feature>
<dbReference type="InterPro" id="IPR001841">
    <property type="entry name" value="Znf_RING"/>
</dbReference>
<dbReference type="OMA" id="NCRKVES"/>
<dbReference type="InterPro" id="IPR044274">
    <property type="entry name" value="RFI2"/>
</dbReference>
<evidence type="ECO:0000256" key="2">
    <source>
        <dbReference type="SAM" id="MobiDB-lite"/>
    </source>
</evidence>
<dbReference type="SUPFAM" id="SSF57850">
    <property type="entry name" value="RING/U-box"/>
    <property type="match status" value="1"/>
</dbReference>
<reference evidence="4" key="3">
    <citation type="submission" date="2020-06" db="EMBL/GenBank/DDBJ databases">
        <title>Helianthus annuus Genome sequencing and assembly Release 2.</title>
        <authorList>
            <person name="Gouzy J."/>
            <person name="Langlade N."/>
            <person name="Munos S."/>
        </authorList>
    </citation>
    <scope>NUCLEOTIDE SEQUENCE</scope>
    <source>
        <tissue evidence="4">Leaves</tissue>
    </source>
</reference>
<organism evidence="5 6">
    <name type="scientific">Helianthus annuus</name>
    <name type="common">Common sunflower</name>
    <dbReference type="NCBI Taxonomy" id="4232"/>
    <lineage>
        <taxon>Eukaryota</taxon>
        <taxon>Viridiplantae</taxon>
        <taxon>Streptophyta</taxon>
        <taxon>Embryophyta</taxon>
        <taxon>Tracheophyta</taxon>
        <taxon>Spermatophyta</taxon>
        <taxon>Magnoliopsida</taxon>
        <taxon>eudicotyledons</taxon>
        <taxon>Gunneridae</taxon>
        <taxon>Pentapetalae</taxon>
        <taxon>asterids</taxon>
        <taxon>campanulids</taxon>
        <taxon>Asterales</taxon>
        <taxon>Asteraceae</taxon>
        <taxon>Asteroideae</taxon>
        <taxon>Heliantheae alliance</taxon>
        <taxon>Heliantheae</taxon>
        <taxon>Helianthus</taxon>
    </lineage>
</organism>
<name>A0A251V1B5_HELAN</name>
<evidence type="ECO:0000259" key="3">
    <source>
        <dbReference type="PROSITE" id="PS50089"/>
    </source>
</evidence>
<dbReference type="PANTHER" id="PTHR46798:SF18">
    <property type="entry name" value="CHROMATIN REGULATOR PHD FAMILY"/>
    <property type="match status" value="1"/>
</dbReference>
<protein>
    <submittedName>
        <fullName evidence="4">Chromatin regulator PHD family</fullName>
    </submittedName>
    <submittedName>
        <fullName evidence="5">Putative zinc finger, RING/FYVE/PHD-type</fullName>
    </submittedName>
</protein>
<keyword evidence="1" id="KW-0479">Metal-binding</keyword>
<keyword evidence="1" id="KW-0863">Zinc-finger</keyword>
<dbReference type="GO" id="GO:0005634">
    <property type="term" value="C:nucleus"/>
    <property type="evidence" value="ECO:0000318"/>
    <property type="project" value="GO_Central"/>
</dbReference>
<dbReference type="EMBL" id="MNCJ02000319">
    <property type="protein sequence ID" value="KAF5811107.1"/>
    <property type="molecule type" value="Genomic_DNA"/>
</dbReference>
<dbReference type="GO" id="GO:0008270">
    <property type="term" value="F:zinc ion binding"/>
    <property type="evidence" value="ECO:0007669"/>
    <property type="project" value="UniProtKB-KW"/>
</dbReference>
<dbReference type="PROSITE" id="PS50089">
    <property type="entry name" value="ZF_RING_2"/>
    <property type="match status" value="1"/>
</dbReference>
<gene>
    <name evidence="5" type="ORF">HannXRQ_Chr04g0118031</name>
    <name evidence="4" type="ORF">HanXRQr2_Chr04g0177591</name>
</gene>
<evidence type="ECO:0000313" key="6">
    <source>
        <dbReference type="Proteomes" id="UP000215914"/>
    </source>
</evidence>
<dbReference type="OrthoDB" id="8062037at2759"/>
<reference evidence="4 6" key="1">
    <citation type="journal article" date="2017" name="Nature">
        <title>The sunflower genome provides insights into oil metabolism, flowering and Asterid evolution.</title>
        <authorList>
            <person name="Badouin H."/>
            <person name="Gouzy J."/>
            <person name="Grassa C.J."/>
            <person name="Murat F."/>
            <person name="Staton S.E."/>
            <person name="Cottret L."/>
            <person name="Lelandais-Briere C."/>
            <person name="Owens G.L."/>
            <person name="Carrere S."/>
            <person name="Mayjonade B."/>
            <person name="Legrand L."/>
            <person name="Gill N."/>
            <person name="Kane N.C."/>
            <person name="Bowers J.E."/>
            <person name="Hubner S."/>
            <person name="Bellec A."/>
            <person name="Berard A."/>
            <person name="Berges H."/>
            <person name="Blanchet N."/>
            <person name="Boniface M.C."/>
            <person name="Brunel D."/>
            <person name="Catrice O."/>
            <person name="Chaidir N."/>
            <person name="Claudel C."/>
            <person name="Donnadieu C."/>
            <person name="Faraut T."/>
            <person name="Fievet G."/>
            <person name="Helmstetter N."/>
            <person name="King M."/>
            <person name="Knapp S.J."/>
            <person name="Lai Z."/>
            <person name="Le Paslier M.C."/>
            <person name="Lippi Y."/>
            <person name="Lorenzon L."/>
            <person name="Mandel J.R."/>
            <person name="Marage G."/>
            <person name="Marchand G."/>
            <person name="Marquand E."/>
            <person name="Bret-Mestries E."/>
            <person name="Morien E."/>
            <person name="Nambeesan S."/>
            <person name="Nguyen T."/>
            <person name="Pegot-Espagnet P."/>
            <person name="Pouilly N."/>
            <person name="Raftis F."/>
            <person name="Sallet E."/>
            <person name="Schiex T."/>
            <person name="Thomas J."/>
            <person name="Vandecasteele C."/>
            <person name="Vares D."/>
            <person name="Vear F."/>
            <person name="Vautrin S."/>
            <person name="Crespi M."/>
            <person name="Mangin B."/>
            <person name="Burke J.M."/>
            <person name="Salse J."/>
            <person name="Munos S."/>
            <person name="Vincourt P."/>
            <person name="Rieseberg L.H."/>
            <person name="Langlade N.B."/>
        </authorList>
    </citation>
    <scope>NUCLEOTIDE SEQUENCE [LARGE SCALE GENOMIC DNA]</scope>
    <source>
        <strain evidence="6">cv. SF193</strain>
        <tissue evidence="4">Leaves</tissue>
    </source>
</reference>
<reference evidence="5" key="2">
    <citation type="submission" date="2017-02" db="EMBL/GenBank/DDBJ databases">
        <title>Sunflower complete genome.</title>
        <authorList>
            <person name="Langlade N."/>
            <person name="Munos S."/>
        </authorList>
    </citation>
    <scope>NUCLEOTIDE SEQUENCE [LARGE SCALE GENOMIC DNA]</scope>
    <source>
        <tissue evidence="5">Leaves</tissue>
    </source>
</reference>
<dbReference type="AlphaFoldDB" id="A0A251V1B5"/>
<dbReference type="Gramene" id="mRNA:HanXRQr2_Chr04g0177591">
    <property type="protein sequence ID" value="mRNA:HanXRQr2_Chr04g0177591"/>
    <property type="gene ID" value="HanXRQr2_Chr04g0177591"/>
</dbReference>
<dbReference type="InParanoid" id="A0A251V1B5"/>
<dbReference type="Pfam" id="PF13639">
    <property type="entry name" value="zf-RING_2"/>
    <property type="match status" value="1"/>
</dbReference>
<feature type="region of interest" description="Disordered" evidence="2">
    <location>
        <begin position="312"/>
        <end position="346"/>
    </location>
</feature>
<dbReference type="SMART" id="SM00184">
    <property type="entry name" value="RING"/>
    <property type="match status" value="1"/>
</dbReference>
<dbReference type="PANTHER" id="PTHR46798">
    <property type="entry name" value="OS09G0511500 PROTEIN"/>
    <property type="match status" value="1"/>
</dbReference>
<dbReference type="InterPro" id="IPR013083">
    <property type="entry name" value="Znf_RING/FYVE/PHD"/>
</dbReference>
<evidence type="ECO:0000313" key="4">
    <source>
        <dbReference type="EMBL" id="KAF5811107.1"/>
    </source>
</evidence>